<dbReference type="Proteomes" id="UP000054549">
    <property type="component" value="Unassembled WGS sequence"/>
</dbReference>
<feature type="non-terminal residue" evidence="1">
    <location>
        <position position="71"/>
    </location>
</feature>
<protein>
    <submittedName>
        <fullName evidence="1">Uncharacterized protein</fullName>
    </submittedName>
</protein>
<dbReference type="STRING" id="946122.A0A0C2RVG1"/>
<dbReference type="EMBL" id="KN818870">
    <property type="protein sequence ID" value="KIL54230.1"/>
    <property type="molecule type" value="Genomic_DNA"/>
</dbReference>
<evidence type="ECO:0000313" key="2">
    <source>
        <dbReference type="Proteomes" id="UP000054549"/>
    </source>
</evidence>
<proteinExistence type="predicted"/>
<dbReference type="InterPro" id="IPR043129">
    <property type="entry name" value="ATPase_NBD"/>
</dbReference>
<reference evidence="1 2" key="1">
    <citation type="submission" date="2014-04" db="EMBL/GenBank/DDBJ databases">
        <title>Evolutionary Origins and Diversification of the Mycorrhizal Mutualists.</title>
        <authorList>
            <consortium name="DOE Joint Genome Institute"/>
            <consortium name="Mycorrhizal Genomics Consortium"/>
            <person name="Kohler A."/>
            <person name="Kuo A."/>
            <person name="Nagy L.G."/>
            <person name="Floudas D."/>
            <person name="Copeland A."/>
            <person name="Barry K.W."/>
            <person name="Cichocki N."/>
            <person name="Veneault-Fourrey C."/>
            <person name="LaButti K."/>
            <person name="Lindquist E.A."/>
            <person name="Lipzen A."/>
            <person name="Lundell T."/>
            <person name="Morin E."/>
            <person name="Murat C."/>
            <person name="Riley R."/>
            <person name="Ohm R."/>
            <person name="Sun H."/>
            <person name="Tunlid A."/>
            <person name="Henrissat B."/>
            <person name="Grigoriev I.V."/>
            <person name="Hibbett D.S."/>
            <person name="Martin F."/>
        </authorList>
    </citation>
    <scope>NUCLEOTIDE SEQUENCE [LARGE SCALE GENOMIC DNA]</scope>
    <source>
        <strain evidence="1 2">Koide BX008</strain>
    </source>
</reference>
<evidence type="ECO:0000313" key="1">
    <source>
        <dbReference type="EMBL" id="KIL54230.1"/>
    </source>
</evidence>
<dbReference type="AlphaFoldDB" id="A0A0C2RVG1"/>
<dbReference type="HOGENOM" id="CLU_163072_0_0_1"/>
<gene>
    <name evidence="1" type="ORF">M378DRAFT_55642</name>
</gene>
<dbReference type="OrthoDB" id="2963168at2759"/>
<dbReference type="Gene3D" id="3.30.420.40">
    <property type="match status" value="1"/>
</dbReference>
<dbReference type="SUPFAM" id="SSF53067">
    <property type="entry name" value="Actin-like ATPase domain"/>
    <property type="match status" value="1"/>
</dbReference>
<dbReference type="InParanoid" id="A0A0C2RVG1"/>
<accession>A0A0C2RVG1</accession>
<organism evidence="1 2">
    <name type="scientific">Amanita muscaria (strain Koide BX008)</name>
    <dbReference type="NCBI Taxonomy" id="946122"/>
    <lineage>
        <taxon>Eukaryota</taxon>
        <taxon>Fungi</taxon>
        <taxon>Dikarya</taxon>
        <taxon>Basidiomycota</taxon>
        <taxon>Agaricomycotina</taxon>
        <taxon>Agaricomycetes</taxon>
        <taxon>Agaricomycetidae</taxon>
        <taxon>Agaricales</taxon>
        <taxon>Pluteineae</taxon>
        <taxon>Amanitaceae</taxon>
        <taxon>Amanita</taxon>
    </lineage>
</organism>
<sequence length="71" mass="7612">MATHQRQPYLGTERKLVIAIDVGTTFSGVSYALLDPGMMPQIQVRDSKVPSIVCYSQDGTVVAAGAETDPE</sequence>
<name>A0A0C2RVG1_AMAMK</name>
<keyword evidence="2" id="KW-1185">Reference proteome</keyword>